<dbReference type="HAMAP" id="MF_00978">
    <property type="entry name" value="Bifunct_BirA"/>
    <property type="match status" value="1"/>
</dbReference>
<feature type="binding site" evidence="3">
    <location>
        <begin position="113"/>
        <end position="115"/>
    </location>
    <ligand>
        <name>biotin</name>
        <dbReference type="ChEBI" id="CHEBI:57586"/>
    </ligand>
</feature>
<feature type="binding site" evidence="3">
    <location>
        <position position="109"/>
    </location>
    <ligand>
        <name>biotin</name>
        <dbReference type="ChEBI" id="CHEBI:57586"/>
    </ligand>
</feature>
<dbReference type="RefSeq" id="WP_354365205.1">
    <property type="nucleotide sequence ID" value="NZ_JBEPLO010000012.1"/>
</dbReference>
<dbReference type="PROSITE" id="PS51733">
    <property type="entry name" value="BPL_LPL_CATALYTIC"/>
    <property type="match status" value="1"/>
</dbReference>
<name>A0ABV2FHX1_9STRE</name>
<keyword evidence="2 3" id="KW-0092">Biotin</keyword>
<dbReference type="EC" id="6.3.4.15" evidence="3"/>
<dbReference type="InterPro" id="IPR036388">
    <property type="entry name" value="WH-like_DNA-bd_sf"/>
</dbReference>
<dbReference type="InterPro" id="IPR013196">
    <property type="entry name" value="HTH_11"/>
</dbReference>
<keyword evidence="6" id="KW-1185">Reference proteome</keyword>
<evidence type="ECO:0000256" key="3">
    <source>
        <dbReference type="HAMAP-Rule" id="MF_00978"/>
    </source>
</evidence>
<comment type="caution">
    <text evidence="3">Lacks conserved residue(s) required for the propagation of feature annotation.</text>
</comment>
<dbReference type="InterPro" id="IPR003142">
    <property type="entry name" value="BPL_C"/>
</dbReference>
<dbReference type="CDD" id="cd16442">
    <property type="entry name" value="BPL"/>
    <property type="match status" value="1"/>
</dbReference>
<evidence type="ECO:0000256" key="2">
    <source>
        <dbReference type="ARBA" id="ARBA00023267"/>
    </source>
</evidence>
<keyword evidence="3" id="KW-0547">Nucleotide-binding</keyword>
<keyword evidence="3" id="KW-0805">Transcription regulation</keyword>
<keyword evidence="1 3" id="KW-0436">Ligase</keyword>
<protein>
    <recommendedName>
        <fullName evidence="3">Bifunctional ligase/repressor BirA</fullName>
    </recommendedName>
    <alternativeName>
        <fullName evidence="3">Biotin--[acetyl-CoA-carboxylase] ligase</fullName>
        <ecNumber evidence="3">6.3.4.15</ecNumber>
    </alternativeName>
    <alternativeName>
        <fullName evidence="3">Biotin--protein ligase</fullName>
    </alternativeName>
    <alternativeName>
        <fullName evidence="3">Biotin-[acetyl-CoA carboxylase] synthetase</fullName>
    </alternativeName>
</protein>
<comment type="catalytic activity">
    <reaction evidence="3">
        <text>biotin + L-lysyl-[protein] + ATP = N(6)-biotinyl-L-lysyl-[protein] + AMP + diphosphate + H(+)</text>
        <dbReference type="Rhea" id="RHEA:11756"/>
        <dbReference type="Rhea" id="RHEA-COMP:9752"/>
        <dbReference type="Rhea" id="RHEA-COMP:10505"/>
        <dbReference type="ChEBI" id="CHEBI:15378"/>
        <dbReference type="ChEBI" id="CHEBI:29969"/>
        <dbReference type="ChEBI" id="CHEBI:30616"/>
        <dbReference type="ChEBI" id="CHEBI:33019"/>
        <dbReference type="ChEBI" id="CHEBI:57586"/>
        <dbReference type="ChEBI" id="CHEBI:83144"/>
        <dbReference type="ChEBI" id="CHEBI:456215"/>
        <dbReference type="EC" id="6.3.4.15"/>
    </reaction>
</comment>
<dbReference type="GO" id="GO:0004077">
    <property type="term" value="F:biotin--[biotin carboxyl-carrier protein] ligase activity"/>
    <property type="evidence" value="ECO:0007669"/>
    <property type="project" value="UniProtKB-EC"/>
</dbReference>
<dbReference type="Gene3D" id="3.30.930.10">
    <property type="entry name" value="Bira Bifunctional Protein, Domain 2"/>
    <property type="match status" value="1"/>
</dbReference>
<dbReference type="InterPro" id="IPR045864">
    <property type="entry name" value="aa-tRNA-synth_II/BPL/LPL"/>
</dbReference>
<keyword evidence="3" id="KW-0804">Transcription</keyword>
<evidence type="ECO:0000259" key="4">
    <source>
        <dbReference type="PROSITE" id="PS51733"/>
    </source>
</evidence>
<dbReference type="InterPro" id="IPR004408">
    <property type="entry name" value="Biotin_CoA_COase_ligase"/>
</dbReference>
<dbReference type="Pfam" id="PF08279">
    <property type="entry name" value="HTH_11"/>
    <property type="match status" value="1"/>
</dbReference>
<dbReference type="SUPFAM" id="SSF55681">
    <property type="entry name" value="Class II aaRS and biotin synthetases"/>
    <property type="match status" value="1"/>
</dbReference>
<dbReference type="InterPro" id="IPR036390">
    <property type="entry name" value="WH_DNA-bd_sf"/>
</dbReference>
<dbReference type="SUPFAM" id="SSF46785">
    <property type="entry name" value="Winged helix' DNA-binding domain"/>
    <property type="match status" value="1"/>
</dbReference>
<dbReference type="Pfam" id="PF02237">
    <property type="entry name" value="BPL_C"/>
    <property type="match status" value="1"/>
</dbReference>
<dbReference type="NCBIfam" id="TIGR00121">
    <property type="entry name" value="birA_ligase"/>
    <property type="match status" value="1"/>
</dbReference>
<comment type="similarity">
    <text evidence="3">Belongs to the biotin--protein ligase family.</text>
</comment>
<sequence length="319" mass="35369">MKTYEKVYQLLSTTTDYLSGEQIAEQLNLSRTSIWKAIQQLEKQGLTIESTKHLGYRLREGDLLLPDYLRKQLALEIVYTPDSQSTQIDAKKGIEAGHAGNCLYLAPSQGGARGRFGRAFFAPEQGGIYMSLHLKPMLSHAELPSYTLLVAASIVKAIQDLTGIKTQIKWVNDIYLGQKKIAGILTEAITSVETGVITDVIIGVGLNFLIKAFPEELSDKATSLFEERPNISRNDLILAIWKTFLTTPEDTLIQLYKEHSLVLGKTVTFQQNGQSFTGLANALNDQGQLQIISLDGQELWLNSGEISLTSWTNENKPGH</sequence>
<dbReference type="EMBL" id="JBEPLO010000012">
    <property type="protein sequence ID" value="MET3558160.1"/>
    <property type="molecule type" value="Genomic_DNA"/>
</dbReference>
<reference evidence="5 6" key="1">
    <citation type="submission" date="2024-06" db="EMBL/GenBank/DDBJ databases">
        <title>Genomic Encyclopedia of Type Strains, Phase IV (KMG-IV): sequencing the most valuable type-strain genomes for metagenomic binning, comparative biology and taxonomic classification.</title>
        <authorList>
            <person name="Goeker M."/>
        </authorList>
    </citation>
    <scope>NUCLEOTIDE SEQUENCE [LARGE SCALE GENOMIC DNA]</scope>
    <source>
        <strain evidence="5 6">DSM 28303</strain>
    </source>
</reference>
<dbReference type="Gene3D" id="2.30.30.100">
    <property type="match status" value="1"/>
</dbReference>
<dbReference type="Gene3D" id="1.10.10.10">
    <property type="entry name" value="Winged helix-like DNA-binding domain superfamily/Winged helix DNA-binding domain"/>
    <property type="match status" value="1"/>
</dbReference>
<comment type="function">
    <text evidence="3">Acts both as a biotin--[acetyl-CoA-carboxylase] ligase and a repressor.</text>
</comment>
<gene>
    <name evidence="3" type="primary">birA</name>
    <name evidence="5" type="ORF">ABID29_001280</name>
</gene>
<evidence type="ECO:0000313" key="6">
    <source>
        <dbReference type="Proteomes" id="UP001549122"/>
    </source>
</evidence>
<evidence type="ECO:0000313" key="5">
    <source>
        <dbReference type="EMBL" id="MET3558160.1"/>
    </source>
</evidence>
<keyword evidence="3" id="KW-0678">Repressor</keyword>
<feature type="DNA-binding region" description="H-T-H motif" evidence="3">
    <location>
        <begin position="20"/>
        <end position="39"/>
    </location>
</feature>
<organism evidence="5 6">
    <name type="scientific">Streptococcus rupicaprae</name>
    <dbReference type="NCBI Taxonomy" id="759619"/>
    <lineage>
        <taxon>Bacteria</taxon>
        <taxon>Bacillati</taxon>
        <taxon>Bacillota</taxon>
        <taxon>Bacilli</taxon>
        <taxon>Lactobacillales</taxon>
        <taxon>Streptococcaceae</taxon>
        <taxon>Streptococcus</taxon>
    </lineage>
</organism>
<dbReference type="PANTHER" id="PTHR12835:SF5">
    <property type="entry name" value="BIOTIN--PROTEIN LIGASE"/>
    <property type="match status" value="1"/>
</dbReference>
<dbReference type="Proteomes" id="UP001549122">
    <property type="component" value="Unassembled WGS sequence"/>
</dbReference>
<feature type="domain" description="BPL/LPL catalytic" evidence="4">
    <location>
        <begin position="78"/>
        <end position="252"/>
    </location>
</feature>
<keyword evidence="3" id="KW-0067">ATP-binding</keyword>
<dbReference type="PANTHER" id="PTHR12835">
    <property type="entry name" value="BIOTIN PROTEIN LIGASE"/>
    <property type="match status" value="1"/>
</dbReference>
<comment type="caution">
    <text evidence="5">The sequence shown here is derived from an EMBL/GenBank/DDBJ whole genome shotgun (WGS) entry which is preliminary data.</text>
</comment>
<proteinExistence type="inferred from homology"/>
<dbReference type="InterPro" id="IPR004143">
    <property type="entry name" value="BPL_LPL_catalytic"/>
</dbReference>
<feature type="binding site" evidence="3">
    <location>
        <position position="180"/>
    </location>
    <ligand>
        <name>biotin</name>
        <dbReference type="ChEBI" id="CHEBI:57586"/>
    </ligand>
</feature>
<keyword evidence="3" id="KW-0238">DNA-binding</keyword>
<dbReference type="Pfam" id="PF03099">
    <property type="entry name" value="BPL_LplA_LipB"/>
    <property type="match status" value="1"/>
</dbReference>
<evidence type="ECO:0000256" key="1">
    <source>
        <dbReference type="ARBA" id="ARBA00022598"/>
    </source>
</evidence>
<accession>A0ABV2FHX1</accession>
<dbReference type="InterPro" id="IPR030855">
    <property type="entry name" value="Bifunct_BirA"/>
</dbReference>
<dbReference type="NCBIfam" id="NF008846">
    <property type="entry name" value="PRK11886.1-1"/>
    <property type="match status" value="1"/>
</dbReference>